<dbReference type="OrthoDB" id="9795612at2"/>
<evidence type="ECO:0000313" key="3">
    <source>
        <dbReference type="EMBL" id="MTV40562.1"/>
    </source>
</evidence>
<dbReference type="GO" id="GO:0015627">
    <property type="term" value="C:type II protein secretion system complex"/>
    <property type="evidence" value="ECO:0007669"/>
    <property type="project" value="InterPro"/>
</dbReference>
<dbReference type="AlphaFoldDB" id="A0A6L6PNS6"/>
<proteinExistence type="predicted"/>
<dbReference type="GO" id="GO:0015628">
    <property type="term" value="P:protein secretion by the type II secretion system"/>
    <property type="evidence" value="ECO:0007669"/>
    <property type="project" value="InterPro"/>
</dbReference>
<keyword evidence="2" id="KW-0812">Transmembrane</keyword>
<dbReference type="InterPro" id="IPR045584">
    <property type="entry name" value="Pilin-like"/>
</dbReference>
<dbReference type="Gene3D" id="3.30.700.10">
    <property type="entry name" value="Glycoprotein, Type 4 Pilin"/>
    <property type="match status" value="1"/>
</dbReference>
<gene>
    <name evidence="3" type="ORF">GM676_23670</name>
</gene>
<evidence type="ECO:0000256" key="2">
    <source>
        <dbReference type="SAM" id="Phobius"/>
    </source>
</evidence>
<dbReference type="InterPro" id="IPR000983">
    <property type="entry name" value="Bac_GSPG_pilin"/>
</dbReference>
<accession>A0A6L6PNS6</accession>
<dbReference type="EMBL" id="WNKY01000036">
    <property type="protein sequence ID" value="MTV40562.1"/>
    <property type="molecule type" value="Genomic_DNA"/>
</dbReference>
<dbReference type="PANTHER" id="PTHR30093:SF47">
    <property type="entry name" value="TYPE IV PILUS NON-CORE MINOR PILIN PILE"/>
    <property type="match status" value="1"/>
</dbReference>
<name>A0A6L6PNS6_9BURK</name>
<dbReference type="PRINTS" id="PR00813">
    <property type="entry name" value="BCTERIALGSPG"/>
</dbReference>
<dbReference type="Proteomes" id="UP000475582">
    <property type="component" value="Unassembled WGS sequence"/>
</dbReference>
<comment type="caution">
    <text evidence="3">The sequence shown here is derived from an EMBL/GenBank/DDBJ whole genome shotgun (WGS) entry which is preliminary data.</text>
</comment>
<keyword evidence="2" id="KW-0472">Membrane</keyword>
<sequence>MKRQTGFTLIELLVVMAIIASLLSIAVPRYIGNVDRAKEAVLKENLTTLRDVIDKHYSDTGKYPAALDDLIKRRYLRKIPVDPFTESNHTWTVTPPNDPEKGAVFDVHSGATGVASDGTALRDL</sequence>
<reference evidence="3 4" key="1">
    <citation type="submission" date="2019-11" db="EMBL/GenBank/DDBJ databases">
        <title>Type strains purchased from KCTC, JCM and DSMZ.</title>
        <authorList>
            <person name="Lu H."/>
        </authorList>
    </citation>
    <scope>NUCLEOTIDE SEQUENCE [LARGE SCALE GENOMIC DNA]</scope>
    <source>
        <strain evidence="3 4">KCTC 22382</strain>
    </source>
</reference>
<dbReference type="NCBIfam" id="TIGR02532">
    <property type="entry name" value="IV_pilin_GFxxxE"/>
    <property type="match status" value="1"/>
</dbReference>
<dbReference type="Pfam" id="PF07963">
    <property type="entry name" value="N_methyl"/>
    <property type="match status" value="1"/>
</dbReference>
<dbReference type="PROSITE" id="PS00409">
    <property type="entry name" value="PROKAR_NTER_METHYL"/>
    <property type="match status" value="1"/>
</dbReference>
<evidence type="ECO:0000313" key="4">
    <source>
        <dbReference type="Proteomes" id="UP000475582"/>
    </source>
</evidence>
<feature type="transmembrane region" description="Helical" evidence="2">
    <location>
        <begin position="12"/>
        <end position="31"/>
    </location>
</feature>
<protein>
    <submittedName>
        <fullName evidence="3">Prepilin-type N-terminal cleavage/methylation domain-containing protein</fullName>
    </submittedName>
</protein>
<dbReference type="SUPFAM" id="SSF54523">
    <property type="entry name" value="Pili subunits"/>
    <property type="match status" value="1"/>
</dbReference>
<organism evidence="3 4">
    <name type="scientific">Duganella radicis</name>
    <dbReference type="NCBI Taxonomy" id="551988"/>
    <lineage>
        <taxon>Bacteria</taxon>
        <taxon>Pseudomonadati</taxon>
        <taxon>Pseudomonadota</taxon>
        <taxon>Betaproteobacteria</taxon>
        <taxon>Burkholderiales</taxon>
        <taxon>Oxalobacteraceae</taxon>
        <taxon>Telluria group</taxon>
        <taxon>Duganella</taxon>
    </lineage>
</organism>
<keyword evidence="4" id="KW-1185">Reference proteome</keyword>
<evidence type="ECO:0000256" key="1">
    <source>
        <dbReference type="ARBA" id="ARBA00022481"/>
    </source>
</evidence>
<dbReference type="InterPro" id="IPR012902">
    <property type="entry name" value="N_methyl_site"/>
</dbReference>
<keyword evidence="1" id="KW-0488">Methylation</keyword>
<dbReference type="PANTHER" id="PTHR30093">
    <property type="entry name" value="GENERAL SECRETION PATHWAY PROTEIN G"/>
    <property type="match status" value="1"/>
</dbReference>
<keyword evidence="2" id="KW-1133">Transmembrane helix</keyword>